<dbReference type="RefSeq" id="WP_130487182.1">
    <property type="nucleotide sequence ID" value="NZ_CBCSEB010000006.1"/>
</dbReference>
<dbReference type="SMART" id="SM00421">
    <property type="entry name" value="HTH_LUXR"/>
    <property type="match status" value="1"/>
</dbReference>
<evidence type="ECO:0000256" key="1">
    <source>
        <dbReference type="ARBA" id="ARBA00023015"/>
    </source>
</evidence>
<keyword evidence="3" id="KW-0804">Transcription</keyword>
<name>A0A4Q7MRX4_9BURK</name>
<dbReference type="PRINTS" id="PR00038">
    <property type="entry name" value="HTHLUXR"/>
</dbReference>
<accession>A0A4Q7MRX4</accession>
<dbReference type="PROSITE" id="PS50043">
    <property type="entry name" value="HTH_LUXR_2"/>
    <property type="match status" value="1"/>
</dbReference>
<dbReference type="AlphaFoldDB" id="A0A4Q7MRX4"/>
<gene>
    <name evidence="5" type="ORF">EV679_2149</name>
</gene>
<dbReference type="GeneID" id="99725788"/>
<proteinExistence type="predicted"/>
<dbReference type="PANTHER" id="PTHR44688">
    <property type="entry name" value="DNA-BINDING TRANSCRIPTIONAL ACTIVATOR DEVR_DOSR"/>
    <property type="match status" value="1"/>
</dbReference>
<dbReference type="PROSITE" id="PS00622">
    <property type="entry name" value="HTH_LUXR_1"/>
    <property type="match status" value="1"/>
</dbReference>
<dbReference type="InterPro" id="IPR016032">
    <property type="entry name" value="Sig_transdc_resp-reg_C-effctor"/>
</dbReference>
<organism evidence="5 6">
    <name type="scientific">Kerstersia gyiorum</name>
    <dbReference type="NCBI Taxonomy" id="206506"/>
    <lineage>
        <taxon>Bacteria</taxon>
        <taxon>Pseudomonadati</taxon>
        <taxon>Pseudomonadota</taxon>
        <taxon>Betaproteobacteria</taxon>
        <taxon>Burkholderiales</taxon>
        <taxon>Alcaligenaceae</taxon>
        <taxon>Kerstersia</taxon>
    </lineage>
</organism>
<evidence type="ECO:0000313" key="5">
    <source>
        <dbReference type="EMBL" id="RZS69549.1"/>
    </source>
</evidence>
<comment type="caution">
    <text evidence="5">The sequence shown here is derived from an EMBL/GenBank/DDBJ whole genome shotgun (WGS) entry which is preliminary data.</text>
</comment>
<evidence type="ECO:0000259" key="4">
    <source>
        <dbReference type="PROSITE" id="PS50043"/>
    </source>
</evidence>
<dbReference type="SUPFAM" id="SSF52172">
    <property type="entry name" value="CheY-like"/>
    <property type="match status" value="1"/>
</dbReference>
<dbReference type="InterPro" id="IPR011006">
    <property type="entry name" value="CheY-like_superfamily"/>
</dbReference>
<dbReference type="Proteomes" id="UP000292039">
    <property type="component" value="Unassembled WGS sequence"/>
</dbReference>
<sequence>MTEHLEQSPPIIIVDRWSMTRVGLRTILEEWNFCPVVPVADWNGLAAWHGRAIALLIVGTGQAGDGLDHYVLRIRRNFPGVPVVFLCDRQPALHLALARKLRVNGCLFRQSDECAIRAVVSVALTGDIHYPRVDGAAAGDGPACHDFSVLSTRELAILRLLLRGQRNKEIARGLCLSEKTVSAHKLAALRKLNVKSVLHVRPPDETI</sequence>
<dbReference type="GO" id="GO:0006355">
    <property type="term" value="P:regulation of DNA-templated transcription"/>
    <property type="evidence" value="ECO:0007669"/>
    <property type="project" value="InterPro"/>
</dbReference>
<evidence type="ECO:0000256" key="3">
    <source>
        <dbReference type="ARBA" id="ARBA00023163"/>
    </source>
</evidence>
<feature type="domain" description="HTH luxR-type" evidence="4">
    <location>
        <begin position="143"/>
        <end position="204"/>
    </location>
</feature>
<evidence type="ECO:0000313" key="6">
    <source>
        <dbReference type="Proteomes" id="UP000292039"/>
    </source>
</evidence>
<reference evidence="5 6" key="1">
    <citation type="submission" date="2019-02" db="EMBL/GenBank/DDBJ databases">
        <title>Genomic Encyclopedia of Type Strains, Phase IV (KMG-IV): sequencing the most valuable type-strain genomes for metagenomic binning, comparative biology and taxonomic classification.</title>
        <authorList>
            <person name="Goeker M."/>
        </authorList>
    </citation>
    <scope>NUCLEOTIDE SEQUENCE [LARGE SCALE GENOMIC DNA]</scope>
    <source>
        <strain evidence="5 6">DSM 16618</strain>
    </source>
</reference>
<dbReference type="GO" id="GO:0003677">
    <property type="term" value="F:DNA binding"/>
    <property type="evidence" value="ECO:0007669"/>
    <property type="project" value="UniProtKB-KW"/>
</dbReference>
<dbReference type="InterPro" id="IPR000792">
    <property type="entry name" value="Tscrpt_reg_LuxR_C"/>
</dbReference>
<evidence type="ECO:0000256" key="2">
    <source>
        <dbReference type="ARBA" id="ARBA00023125"/>
    </source>
</evidence>
<protein>
    <submittedName>
        <fullName evidence="5">DNA-binding NarL/FixJ family response regulator</fullName>
    </submittedName>
</protein>
<dbReference type="Gene3D" id="3.40.50.2300">
    <property type="match status" value="1"/>
</dbReference>
<dbReference type="EMBL" id="SGWZ01000003">
    <property type="protein sequence ID" value="RZS69549.1"/>
    <property type="molecule type" value="Genomic_DNA"/>
</dbReference>
<keyword evidence="1" id="KW-0805">Transcription regulation</keyword>
<dbReference type="PANTHER" id="PTHR44688:SF16">
    <property type="entry name" value="DNA-BINDING TRANSCRIPTIONAL ACTIVATOR DEVR_DOSR"/>
    <property type="match status" value="1"/>
</dbReference>
<dbReference type="Pfam" id="PF00196">
    <property type="entry name" value="GerE"/>
    <property type="match status" value="1"/>
</dbReference>
<dbReference type="CDD" id="cd06170">
    <property type="entry name" value="LuxR_C_like"/>
    <property type="match status" value="1"/>
</dbReference>
<keyword evidence="2 5" id="KW-0238">DNA-binding</keyword>
<dbReference type="SUPFAM" id="SSF46894">
    <property type="entry name" value="C-terminal effector domain of the bipartite response regulators"/>
    <property type="match status" value="1"/>
</dbReference>